<dbReference type="Pfam" id="PF24748">
    <property type="entry name" value="Galaxin_repeat"/>
    <property type="match status" value="1"/>
</dbReference>
<feature type="region of interest" description="Disordered" evidence="1">
    <location>
        <begin position="107"/>
        <end position="129"/>
    </location>
</feature>
<organism evidence="3 4">
    <name type="scientific">Oikopleura dioica</name>
    <name type="common">Tunicate</name>
    <dbReference type="NCBI Taxonomy" id="34765"/>
    <lineage>
        <taxon>Eukaryota</taxon>
        <taxon>Metazoa</taxon>
        <taxon>Chordata</taxon>
        <taxon>Tunicata</taxon>
        <taxon>Appendicularia</taxon>
        <taxon>Copelata</taxon>
        <taxon>Oikopleuridae</taxon>
        <taxon>Oikopleura</taxon>
    </lineage>
</organism>
<evidence type="ECO:0000256" key="1">
    <source>
        <dbReference type="SAM" id="MobiDB-lite"/>
    </source>
</evidence>
<dbReference type="InterPro" id="IPR000998">
    <property type="entry name" value="MAM_dom"/>
</dbReference>
<dbReference type="PROSITE" id="PS50060">
    <property type="entry name" value="MAM_2"/>
    <property type="match status" value="1"/>
</dbReference>
<dbReference type="Gene3D" id="2.60.120.200">
    <property type="match status" value="1"/>
</dbReference>
<dbReference type="EMBL" id="OU015567">
    <property type="protein sequence ID" value="CAG5111036.1"/>
    <property type="molecule type" value="Genomic_DNA"/>
</dbReference>
<feature type="domain" description="MAM" evidence="2">
    <location>
        <begin position="1"/>
        <end position="110"/>
    </location>
</feature>
<protein>
    <submittedName>
        <fullName evidence="3">Oidioi.mRNA.OKI2018_I69.chr2.g5372.t1.cds</fullName>
    </submittedName>
</protein>
<accession>A0ABN7T092</accession>
<reference evidence="3 4" key="1">
    <citation type="submission" date="2021-04" db="EMBL/GenBank/DDBJ databases">
        <authorList>
            <person name="Bliznina A."/>
        </authorList>
    </citation>
    <scope>NUCLEOTIDE SEQUENCE [LARGE SCALE GENOMIC DNA]</scope>
</reference>
<gene>
    <name evidence="3" type="ORF">OKIOD_LOCUS14137</name>
</gene>
<keyword evidence="4" id="KW-1185">Reference proteome</keyword>
<name>A0ABN7T092_OIKDI</name>
<evidence type="ECO:0000313" key="3">
    <source>
        <dbReference type="EMBL" id="CAG5111036.1"/>
    </source>
</evidence>
<proteinExistence type="predicted"/>
<dbReference type="Pfam" id="PF00629">
    <property type="entry name" value="MAM"/>
    <property type="match status" value="1"/>
</dbReference>
<evidence type="ECO:0000313" key="4">
    <source>
        <dbReference type="Proteomes" id="UP001158576"/>
    </source>
</evidence>
<dbReference type="Proteomes" id="UP001158576">
    <property type="component" value="Chromosome 2"/>
</dbReference>
<sequence length="347" mass="39479">MDGAKIFSPEVQITDKTYCIELFYLAYGKALFRRSLGLKNLNKNEEIIISNLPKKSVNNEHWIEVRLETELPETWRWGKMQLFLTVTRGFSFASEVAFDDISLKPGKCPKNEKKEQPPPTARTYLSPTPTNQPAKIEVVREYNPFFTLNTRKCSISSWDGKKMIRTEETYSVQFHLCCGNKLVSRSAGDKCCEGAPYYSRKQVCCGGKVFEKQNGYSCCSEKYVNDGRVCCGGSELKEPAKEGCCSGSSFSRDEAFCIENRVVQKAEVDENRLCGNNDFKIQLAPDEACCNGNAYKSLLFGCCSGGFVYDLRYEECNEWGKPKKLNFYKSLQPKMQLGMYFFSYTPQ</sequence>
<dbReference type="InterPro" id="IPR056601">
    <property type="entry name" value="Galaxin_dom"/>
</dbReference>
<evidence type="ECO:0000259" key="2">
    <source>
        <dbReference type="PROSITE" id="PS50060"/>
    </source>
</evidence>